<dbReference type="RefSeq" id="WP_245996241.1">
    <property type="nucleotide sequence ID" value="NZ_QTTN01000046.1"/>
</dbReference>
<reference evidence="4 5" key="1">
    <citation type="submission" date="2018-08" db="EMBL/GenBank/DDBJ databases">
        <title>Genomic Encyclopedia of Type Strains, Phase III (KMG-III): the genomes of soil and plant-associated and newly described type strains.</title>
        <authorList>
            <person name="Whitman W."/>
        </authorList>
    </citation>
    <scope>NUCLEOTIDE SEQUENCE [LARGE SCALE GENOMIC DNA]</scope>
    <source>
        <strain evidence="4 5">CGMCC 1.10966</strain>
    </source>
</reference>
<dbReference type="EMBL" id="QTTN01000046">
    <property type="protein sequence ID" value="REE66984.1"/>
    <property type="molecule type" value="Genomic_DNA"/>
</dbReference>
<dbReference type="AlphaFoldDB" id="A0A3D9QU29"/>
<feature type="chain" id="PRO_5039033271" evidence="2">
    <location>
        <begin position="23"/>
        <end position="545"/>
    </location>
</feature>
<evidence type="ECO:0000256" key="1">
    <source>
        <dbReference type="SAM" id="MobiDB-lite"/>
    </source>
</evidence>
<dbReference type="Gene3D" id="3.40.190.10">
    <property type="entry name" value="Periplasmic binding protein-like II"/>
    <property type="match status" value="2"/>
</dbReference>
<dbReference type="InterPro" id="IPR022627">
    <property type="entry name" value="DUF3502"/>
</dbReference>
<dbReference type="SUPFAM" id="SSF53850">
    <property type="entry name" value="Periplasmic binding protein-like II"/>
    <property type="match status" value="1"/>
</dbReference>
<evidence type="ECO:0000256" key="2">
    <source>
        <dbReference type="SAM" id="SignalP"/>
    </source>
</evidence>
<keyword evidence="2" id="KW-0732">Signal</keyword>
<dbReference type="Pfam" id="PF12010">
    <property type="entry name" value="DUF3502"/>
    <property type="match status" value="1"/>
</dbReference>
<feature type="region of interest" description="Disordered" evidence="1">
    <location>
        <begin position="28"/>
        <end position="62"/>
    </location>
</feature>
<dbReference type="PROSITE" id="PS51257">
    <property type="entry name" value="PROKAR_LIPOPROTEIN"/>
    <property type="match status" value="1"/>
</dbReference>
<feature type="signal peptide" evidence="2">
    <location>
        <begin position="1"/>
        <end position="22"/>
    </location>
</feature>
<evidence type="ECO:0000313" key="4">
    <source>
        <dbReference type="EMBL" id="REE66984.1"/>
    </source>
</evidence>
<sequence>MGNMRKMAITACSLFLAFGLAACGSDNNSSSDNKTNNSSGDTASNNASSNTSSNTSSNANASADKIDTSDFETITYVMLGDKPKNGQLEKVMDKINAIMKQKINAELQIKWVEWADWQTKYNLLLASGEPIDLITIGTDWLDTWGNAQRGAFLPLNDLLEKYAPETYSEIPQEDWEQSKFGKDIVLIPEDHYTQWVNHGLYYRGDWAKEFGITEPIKDFATFGKYLQGIKDNKKDVIPWDAAGAATTLYTGFAASETDNIELPISTGYVNAFYGKSYDDRYTVDSPIFNDQFIDFAKMTKSWGDAGYWREDVLNYKGDTRSELRAGQTGVDAHHTQTYKNLRVLMDKDQPGSELQMFSYSDTRNNLISMPITHGGTSVGAHSKHPERALMAYELIRQDKEIYQLMNYGIEGVQYEIKDGVRVRPAGYDEAKDGFYTDFWGGRVDKFEIPTDQDWSGIGDIYKKYDAIKKPFPYGKFVFDKSNVDPEMTAISQVLGEQMPAILAGKAGDPEKAVAALRDKLKAAGYDKVKDEIQKQLDAFKASEQG</sequence>
<organism evidence="4 5">
    <name type="scientific">Paenibacillus taihuensis</name>
    <dbReference type="NCBI Taxonomy" id="1156355"/>
    <lineage>
        <taxon>Bacteria</taxon>
        <taxon>Bacillati</taxon>
        <taxon>Bacillota</taxon>
        <taxon>Bacilli</taxon>
        <taxon>Bacillales</taxon>
        <taxon>Paenibacillaceae</taxon>
        <taxon>Paenibacillus</taxon>
    </lineage>
</organism>
<dbReference type="Proteomes" id="UP000256304">
    <property type="component" value="Unassembled WGS sequence"/>
</dbReference>
<evidence type="ECO:0000313" key="5">
    <source>
        <dbReference type="Proteomes" id="UP000256304"/>
    </source>
</evidence>
<feature type="domain" description="DUF3502" evidence="3">
    <location>
        <begin position="472"/>
        <end position="541"/>
    </location>
</feature>
<evidence type="ECO:0000259" key="3">
    <source>
        <dbReference type="Pfam" id="PF12010"/>
    </source>
</evidence>
<gene>
    <name evidence="4" type="ORF">A8990_14636</name>
</gene>
<accession>A0A3D9QU29</accession>
<name>A0A3D9QU29_9BACL</name>
<proteinExistence type="predicted"/>
<keyword evidence="5" id="KW-1185">Reference proteome</keyword>
<protein>
    <submittedName>
        <fullName evidence="4">Putative aldouronate transport system substrate-binding protein</fullName>
    </submittedName>
</protein>
<comment type="caution">
    <text evidence="4">The sequence shown here is derived from an EMBL/GenBank/DDBJ whole genome shotgun (WGS) entry which is preliminary data.</text>
</comment>